<evidence type="ECO:0000259" key="3">
    <source>
        <dbReference type="Pfam" id="PF19305"/>
    </source>
</evidence>
<dbReference type="Gene3D" id="1.10.4100.10">
    <property type="entry name" value="2-methylcitrate dehydratase PrpD"/>
    <property type="match status" value="1"/>
</dbReference>
<feature type="domain" description="MmgE/PrpD C-terminal" evidence="3">
    <location>
        <begin position="299"/>
        <end position="442"/>
    </location>
</feature>
<evidence type="ECO:0008006" key="6">
    <source>
        <dbReference type="Google" id="ProtNLM"/>
    </source>
</evidence>
<evidence type="ECO:0000256" key="1">
    <source>
        <dbReference type="ARBA" id="ARBA00006174"/>
    </source>
</evidence>
<dbReference type="InterPro" id="IPR042188">
    <property type="entry name" value="MmgE/PrpD_sf_2"/>
</dbReference>
<reference evidence="4 5" key="1">
    <citation type="submission" date="2018-01" db="EMBL/GenBank/DDBJ databases">
        <title>Whole genome analyses suggest that Burkholderia sensu lato contains two further novel genera in the rhizoxinica-symbiotica group Mycetohabitans gen. nov., and Trinickia gen. nov.: implications for the evolution of diazotrophy and nodulation in the Burkholderiaceae.</title>
        <authorList>
            <person name="Estrada-de los Santos P."/>
            <person name="Palmer M."/>
            <person name="Chavez-Ramirez B."/>
            <person name="Beukes C."/>
            <person name="Steenkamp E.T."/>
            <person name="Hirsch A.M."/>
            <person name="Manyaka P."/>
            <person name="Maluk M."/>
            <person name="Lafos M."/>
            <person name="Crook M."/>
            <person name="Gross E."/>
            <person name="Simon M.F."/>
            <person name="Bueno dos Reis Junior F."/>
            <person name="Poole P.S."/>
            <person name="Venter S.N."/>
            <person name="James E.K."/>
        </authorList>
    </citation>
    <scope>NUCLEOTIDE SEQUENCE [LARGE SCALE GENOMIC DNA]</scope>
    <source>
        <strain evidence="4 5">JPY 581</strain>
    </source>
</reference>
<comment type="similarity">
    <text evidence="1">Belongs to the PrpD family.</text>
</comment>
<dbReference type="AlphaFoldDB" id="A0A2N7XAN6"/>
<accession>A0A2N7XAN6</accession>
<dbReference type="STRING" id="863227.GCA_000373005_00922"/>
<dbReference type="SUPFAM" id="SSF103378">
    <property type="entry name" value="2-methylcitrate dehydratase PrpD"/>
    <property type="match status" value="1"/>
</dbReference>
<comment type="caution">
    <text evidence="4">The sequence shown here is derived from an EMBL/GenBank/DDBJ whole genome shotgun (WGS) entry which is preliminary data.</text>
</comment>
<dbReference type="EMBL" id="PNYC01000001">
    <property type="protein sequence ID" value="PMS38602.1"/>
    <property type="molecule type" value="Genomic_DNA"/>
</dbReference>
<evidence type="ECO:0000313" key="4">
    <source>
        <dbReference type="EMBL" id="PMS38602.1"/>
    </source>
</evidence>
<dbReference type="Pfam" id="PF03972">
    <property type="entry name" value="MmgE_PrpD_N"/>
    <property type="match status" value="1"/>
</dbReference>
<dbReference type="Proteomes" id="UP000235777">
    <property type="component" value="Unassembled WGS sequence"/>
</dbReference>
<dbReference type="Gene3D" id="3.30.1330.120">
    <property type="entry name" value="2-methylcitrate dehydratase PrpD"/>
    <property type="match status" value="1"/>
</dbReference>
<dbReference type="InterPro" id="IPR005656">
    <property type="entry name" value="MmgE_PrpD"/>
</dbReference>
<evidence type="ECO:0000313" key="5">
    <source>
        <dbReference type="Proteomes" id="UP000235777"/>
    </source>
</evidence>
<sequence length="479" mass="50573">MSTRVAELGRRAVIKDQQETDLSYRTETVAQRYGQFIANASLESFPGDVVQHGKMLVASTFASAALGSTLQSSKLIRQLEKERGGIPVSTAWFGGWDKLPPVAAARLNGLMSDAAASDDSDLRNIVHSGTQACASAIAVGEARKASGTEVLEAVIVGYEIAGNINTSMIGGLQRKGFHGCVVATFAAAAAAARLLKLTADQAAHALVLAATSLGGLHAVAATSLAREYHAGNAAMMGVSAAEAAKHGYTADLSGFEMPRGFFDTLGTGCHGQDAVDQLGTKWSLRTELGIKLVPGGSPFHAVAEAAAIAAEKGNLDVADIKEIEFTLPDYPFPGPKHPTDLIGIAHSPFYFAAAGAADREYGWQHALPEKIADARIRSLFDRVTRLDYDVPNKTDFKSGAIVRITTVDGAVHEACVLAPKGAAVRGIHWAELRQKYEALMPYGGVSAKHVAESFSLIQDMNVLPSIHDLIDTIRADMPS</sequence>
<protein>
    <recommendedName>
        <fullName evidence="6">MmgE/PrpD family protein</fullName>
    </recommendedName>
</protein>
<keyword evidence="5" id="KW-1185">Reference proteome</keyword>
<dbReference type="PANTHER" id="PTHR16943">
    <property type="entry name" value="2-METHYLCITRATE DEHYDRATASE-RELATED"/>
    <property type="match status" value="1"/>
</dbReference>
<dbReference type="InterPro" id="IPR036148">
    <property type="entry name" value="MmgE/PrpD_sf"/>
</dbReference>
<dbReference type="InterPro" id="IPR045337">
    <property type="entry name" value="MmgE_PrpD_C"/>
</dbReference>
<name>A0A2N7XAN6_9BURK</name>
<dbReference type="GO" id="GO:0016829">
    <property type="term" value="F:lyase activity"/>
    <property type="evidence" value="ECO:0007669"/>
    <property type="project" value="InterPro"/>
</dbReference>
<dbReference type="InterPro" id="IPR045336">
    <property type="entry name" value="MmgE_PrpD_N"/>
</dbReference>
<dbReference type="Pfam" id="PF19305">
    <property type="entry name" value="MmgE_PrpD_C"/>
    <property type="match status" value="1"/>
</dbReference>
<organism evidence="4 5">
    <name type="scientific">Trinickia symbiotica</name>
    <dbReference type="NCBI Taxonomy" id="863227"/>
    <lineage>
        <taxon>Bacteria</taxon>
        <taxon>Pseudomonadati</taxon>
        <taxon>Pseudomonadota</taxon>
        <taxon>Betaproteobacteria</taxon>
        <taxon>Burkholderiales</taxon>
        <taxon>Burkholderiaceae</taxon>
        <taxon>Trinickia</taxon>
    </lineage>
</organism>
<gene>
    <name evidence="4" type="ORF">C0Z20_01665</name>
</gene>
<dbReference type="InterPro" id="IPR042183">
    <property type="entry name" value="MmgE/PrpD_sf_1"/>
</dbReference>
<dbReference type="PANTHER" id="PTHR16943:SF8">
    <property type="entry name" value="2-METHYLCITRATE DEHYDRATASE"/>
    <property type="match status" value="1"/>
</dbReference>
<evidence type="ECO:0000259" key="2">
    <source>
        <dbReference type="Pfam" id="PF03972"/>
    </source>
</evidence>
<feature type="domain" description="MmgE/PrpD N-terminal" evidence="2">
    <location>
        <begin position="34"/>
        <end position="268"/>
    </location>
</feature>
<proteinExistence type="inferred from homology"/>